<dbReference type="PIRSF" id="PIRSF016020">
    <property type="entry name" value="PHexose_mutarotase"/>
    <property type="match status" value="1"/>
</dbReference>
<dbReference type="InterPro" id="IPR011013">
    <property type="entry name" value="Gal_mutarotase_sf_dom"/>
</dbReference>
<evidence type="ECO:0000313" key="7">
    <source>
        <dbReference type="EMBL" id="NWK56423.1"/>
    </source>
</evidence>
<dbReference type="EMBL" id="JACBAZ010000004">
    <property type="protein sequence ID" value="NWK56423.1"/>
    <property type="molecule type" value="Genomic_DNA"/>
</dbReference>
<dbReference type="Pfam" id="PF01263">
    <property type="entry name" value="Aldose_epim"/>
    <property type="match status" value="1"/>
</dbReference>
<dbReference type="InterPro" id="IPR008183">
    <property type="entry name" value="Aldose_1/G6P_1-epimerase"/>
</dbReference>
<gene>
    <name evidence="7" type="ORF">HW115_12435</name>
</gene>
<dbReference type="EC" id="5.1.3.15" evidence="4"/>
<evidence type="ECO:0000256" key="1">
    <source>
        <dbReference type="ARBA" id="ARBA00001096"/>
    </source>
</evidence>
<keyword evidence="3 4" id="KW-0413">Isomerase</keyword>
<dbReference type="InterPro" id="IPR025532">
    <property type="entry name" value="G6P_1-epimerase"/>
</dbReference>
<feature type="active site" evidence="5">
    <location>
        <position position="271"/>
    </location>
</feature>
<dbReference type="RefSeq" id="WP_178933200.1">
    <property type="nucleotide sequence ID" value="NZ_JACBAZ010000004.1"/>
</dbReference>
<dbReference type="CDD" id="cd09020">
    <property type="entry name" value="D-hex-6-P-epi_like"/>
    <property type="match status" value="1"/>
</dbReference>
<dbReference type="SUPFAM" id="SSF74650">
    <property type="entry name" value="Galactose mutarotase-like"/>
    <property type="match status" value="1"/>
</dbReference>
<proteinExistence type="inferred from homology"/>
<evidence type="ECO:0000256" key="4">
    <source>
        <dbReference type="PIRNR" id="PIRNR016020"/>
    </source>
</evidence>
<dbReference type="Gene3D" id="2.70.98.10">
    <property type="match status" value="1"/>
</dbReference>
<comment type="catalytic activity">
    <reaction evidence="1">
        <text>alpha-D-glucose 6-phosphate = beta-D-glucose 6-phosphate</text>
        <dbReference type="Rhea" id="RHEA:16249"/>
        <dbReference type="ChEBI" id="CHEBI:58225"/>
        <dbReference type="ChEBI" id="CHEBI:58247"/>
        <dbReference type="EC" id="5.1.3.15"/>
    </reaction>
</comment>
<comment type="caution">
    <text evidence="7">The sequence shown here is derived from an EMBL/GenBank/DDBJ whole genome shotgun (WGS) entry which is preliminary data.</text>
</comment>
<evidence type="ECO:0000256" key="3">
    <source>
        <dbReference type="ARBA" id="ARBA00023235"/>
    </source>
</evidence>
<sequence length="298" mass="32494">MPVPHLDLSSFGLPDILSLEEPSPGYPVIRISNPFADACIALHGAHLTHFAPQGEEPVIFTSQDAVYREGKAIRGGIPVCWPWFGAHPDGKKNLPAHGYARTTFWHLVSVKNDASGTHLLFSLPPQADKEQGTKLSATLEFSIGQTLTLKLTSNNISQNTQRFSEALHTYFAVDDSRHTEVSGLDGDHYIDTTGDKETRKTQSGPVGFPGEIDRIYHSSSTLTVREQTKPRAITINKDNSQSSIIWNPGEEKGSAMGDLANDEITRFICAESANVREQSIELAAGASHTLTFNISTQA</sequence>
<keyword evidence="8" id="KW-1185">Reference proteome</keyword>
<comment type="similarity">
    <text evidence="2 4">Belongs to the glucose-6-phosphate 1-epimerase family.</text>
</comment>
<dbReference type="GO" id="GO:0047938">
    <property type="term" value="F:glucose-6-phosphate 1-epimerase activity"/>
    <property type="evidence" value="ECO:0007669"/>
    <property type="project" value="UniProtKB-UniRule"/>
</dbReference>
<accession>A0A851GFY0</accession>
<feature type="region of interest" description="Disordered" evidence="6">
    <location>
        <begin position="184"/>
        <end position="206"/>
    </location>
</feature>
<dbReference type="PANTHER" id="PTHR11122:SF13">
    <property type="entry name" value="GLUCOSE-6-PHOSPHATE 1-EPIMERASE"/>
    <property type="match status" value="1"/>
</dbReference>
<dbReference type="Proteomes" id="UP000557872">
    <property type="component" value="Unassembled WGS sequence"/>
</dbReference>
<dbReference type="InterPro" id="IPR014718">
    <property type="entry name" value="GH-type_carb-bd"/>
</dbReference>
<dbReference type="AlphaFoldDB" id="A0A851GFY0"/>
<name>A0A851GFY0_9BACT</name>
<evidence type="ECO:0000256" key="6">
    <source>
        <dbReference type="SAM" id="MobiDB-lite"/>
    </source>
</evidence>
<organism evidence="7 8">
    <name type="scientific">Oceaniferula marina</name>
    <dbReference type="NCBI Taxonomy" id="2748318"/>
    <lineage>
        <taxon>Bacteria</taxon>
        <taxon>Pseudomonadati</taxon>
        <taxon>Verrucomicrobiota</taxon>
        <taxon>Verrucomicrobiia</taxon>
        <taxon>Verrucomicrobiales</taxon>
        <taxon>Verrucomicrobiaceae</taxon>
        <taxon>Oceaniferula</taxon>
    </lineage>
</organism>
<feature type="active site" evidence="5">
    <location>
        <position position="168"/>
    </location>
</feature>
<dbReference type="GO" id="GO:0030246">
    <property type="term" value="F:carbohydrate binding"/>
    <property type="evidence" value="ECO:0007669"/>
    <property type="project" value="UniProtKB-UniRule"/>
</dbReference>
<dbReference type="GO" id="GO:0005975">
    <property type="term" value="P:carbohydrate metabolic process"/>
    <property type="evidence" value="ECO:0007669"/>
    <property type="project" value="InterPro"/>
</dbReference>
<evidence type="ECO:0000256" key="5">
    <source>
        <dbReference type="PIRSR" id="PIRSR016020-1"/>
    </source>
</evidence>
<evidence type="ECO:0000256" key="2">
    <source>
        <dbReference type="ARBA" id="ARBA00005866"/>
    </source>
</evidence>
<reference evidence="7 8" key="1">
    <citation type="submission" date="2020-07" db="EMBL/GenBank/DDBJ databases">
        <title>Roseicoccus Jingziensis gen. nov., sp. nov., isolated from coastal seawater.</title>
        <authorList>
            <person name="Feng X."/>
        </authorList>
    </citation>
    <scope>NUCLEOTIDE SEQUENCE [LARGE SCALE GENOMIC DNA]</scope>
    <source>
        <strain evidence="7 8">N1E253</strain>
    </source>
</reference>
<evidence type="ECO:0000313" key="8">
    <source>
        <dbReference type="Proteomes" id="UP000557872"/>
    </source>
</evidence>
<feature type="compositionally biased region" description="Basic and acidic residues" evidence="6">
    <location>
        <begin position="184"/>
        <end position="200"/>
    </location>
</feature>
<protein>
    <recommendedName>
        <fullName evidence="4">Putative glucose-6-phosphate 1-epimerase</fullName>
        <ecNumber evidence="4">5.1.3.15</ecNumber>
    </recommendedName>
</protein>
<dbReference type="PANTHER" id="PTHR11122">
    <property type="entry name" value="APOSPORY-ASSOCIATED PROTEIN C-RELATED"/>
    <property type="match status" value="1"/>
</dbReference>